<dbReference type="RefSeq" id="WP_261486565.1">
    <property type="nucleotide sequence ID" value="NZ_CDGJ01000036.1"/>
</dbReference>
<evidence type="ECO:0000313" key="3">
    <source>
        <dbReference type="EMBL" id="CAA7601082.1"/>
    </source>
</evidence>
<reference evidence="4" key="1">
    <citation type="submission" date="2014-11" db="EMBL/GenBank/DDBJ databases">
        <authorList>
            <person name="Hornung B.V."/>
        </authorList>
    </citation>
    <scope>NUCLEOTIDE SEQUENCE</scope>
    <source>
        <strain evidence="4">INE</strain>
    </source>
</reference>
<sequence length="173" mass="20260">MQDEYDYEGDGGWVMSTEIERKFLVFKEKLPELKGGQHFVQGYLQREPQIRFRLSGDRAVLAIKTLKPDGSRFEFEAEKSFASAEERRTLCELAIVPLIEKTRYSLPHGSLIWEVDVYAGENTGLVTVDVEMPSLDYPLRFPEWVNAEAEITQDPRYFNYNLAQRPFERWQEK</sequence>
<accession>A0A8S0WFI8</accession>
<dbReference type="KEGG" id="aacx:DEACI_1735"/>
<reference evidence="3" key="2">
    <citation type="submission" date="2020-01" db="EMBL/GenBank/DDBJ databases">
        <authorList>
            <person name="Hornung B."/>
        </authorList>
    </citation>
    <scope>NUCLEOTIDE SEQUENCE</scope>
    <source>
        <strain evidence="3">PacBioINE</strain>
    </source>
</reference>
<name>A0A8S0WFI8_9FIRM</name>
<dbReference type="InterPro" id="IPR012042">
    <property type="entry name" value="NeuTTM/CthTTM-like"/>
</dbReference>
<dbReference type="InterPro" id="IPR033469">
    <property type="entry name" value="CYTH-like_dom_sf"/>
</dbReference>
<dbReference type="SUPFAM" id="SSF55154">
    <property type="entry name" value="CYTH-like phosphatases"/>
    <property type="match status" value="1"/>
</dbReference>
<dbReference type="PANTHER" id="PTHR40114">
    <property type="entry name" value="SLR0698 PROTEIN"/>
    <property type="match status" value="1"/>
</dbReference>
<evidence type="ECO:0000313" key="5">
    <source>
        <dbReference type="Proteomes" id="UP001071230"/>
    </source>
</evidence>
<protein>
    <submittedName>
        <fullName evidence="4">Adenylate cyclase</fullName>
    </submittedName>
    <submittedName>
        <fullName evidence="3">Inorganic triphosphatase NeuTTM/CthTTM-like</fullName>
    </submittedName>
</protein>
<dbReference type="EMBL" id="CDGJ01000036">
    <property type="protein sequence ID" value="CEJ06956.1"/>
    <property type="molecule type" value="Genomic_DNA"/>
</dbReference>
<keyword evidence="5" id="KW-1185">Reference proteome</keyword>
<feature type="domain" description="CYTH" evidence="2">
    <location>
        <begin position="16"/>
        <end position="164"/>
    </location>
</feature>
<dbReference type="PANTHER" id="PTHR40114:SF1">
    <property type="entry name" value="SLR0698 PROTEIN"/>
    <property type="match status" value="1"/>
</dbReference>
<dbReference type="Proteomes" id="UP000836597">
    <property type="component" value="Chromosome"/>
</dbReference>
<dbReference type="EMBL" id="LR746496">
    <property type="protein sequence ID" value="CAA7601082.1"/>
    <property type="molecule type" value="Genomic_DNA"/>
</dbReference>
<dbReference type="Gene3D" id="2.40.320.10">
    <property type="entry name" value="Hypothetical Protein Pfu-838710-001"/>
    <property type="match status" value="1"/>
</dbReference>
<feature type="active site" description="Proton acceptor" evidence="1">
    <location>
        <position position="43"/>
    </location>
</feature>
<dbReference type="Proteomes" id="UP001071230">
    <property type="component" value="Unassembled WGS sequence"/>
</dbReference>
<dbReference type="AlphaFoldDB" id="A0A8S0WFI8"/>
<proteinExistence type="predicted"/>
<gene>
    <name evidence="4" type="ORF">DEACI_1410</name>
    <name evidence="3" type="ORF">DEACI_1735</name>
</gene>
<evidence type="ECO:0000259" key="2">
    <source>
        <dbReference type="SMART" id="SM01118"/>
    </source>
</evidence>
<dbReference type="SMART" id="SM01118">
    <property type="entry name" value="CYTH"/>
    <property type="match status" value="1"/>
</dbReference>
<dbReference type="PIRSF" id="PIRSF016487">
    <property type="entry name" value="CYTH_UCP016487"/>
    <property type="match status" value="1"/>
</dbReference>
<evidence type="ECO:0000256" key="1">
    <source>
        <dbReference type="PIRSR" id="PIRSR016487-1"/>
    </source>
</evidence>
<evidence type="ECO:0000313" key="4">
    <source>
        <dbReference type="EMBL" id="CEJ06956.1"/>
    </source>
</evidence>
<organism evidence="3">
    <name type="scientific">Acididesulfobacillus acetoxydans</name>
    <dbReference type="NCBI Taxonomy" id="1561005"/>
    <lineage>
        <taxon>Bacteria</taxon>
        <taxon>Bacillati</taxon>
        <taxon>Bacillota</taxon>
        <taxon>Clostridia</taxon>
        <taxon>Eubacteriales</taxon>
        <taxon>Peptococcaceae</taxon>
        <taxon>Acididesulfobacillus</taxon>
    </lineage>
</organism>
<dbReference type="InterPro" id="IPR023577">
    <property type="entry name" value="CYTH_domain"/>
</dbReference>